<evidence type="ECO:0000256" key="7">
    <source>
        <dbReference type="ARBA" id="ARBA00022800"/>
    </source>
</evidence>
<evidence type="ECO:0000256" key="1">
    <source>
        <dbReference type="ARBA" id="ARBA00001946"/>
    </source>
</evidence>
<feature type="binding site" evidence="11">
    <location>
        <position position="8"/>
    </location>
    <ligand>
        <name>ATP</name>
        <dbReference type="ChEBI" id="CHEBI:30616"/>
    </ligand>
</feature>
<feature type="binding site" evidence="11">
    <location>
        <position position="91"/>
    </location>
    <ligand>
        <name>CTP</name>
        <dbReference type="ChEBI" id="CHEBI:37563"/>
    </ligand>
</feature>
<evidence type="ECO:0000259" key="13">
    <source>
        <dbReference type="Pfam" id="PF12627"/>
    </source>
</evidence>
<dbReference type="GO" id="GO:0005524">
    <property type="term" value="F:ATP binding"/>
    <property type="evidence" value="ECO:0007669"/>
    <property type="project" value="UniProtKB-UniRule"/>
</dbReference>
<evidence type="ECO:0000256" key="2">
    <source>
        <dbReference type="ARBA" id="ARBA00022679"/>
    </source>
</evidence>
<feature type="binding site" evidence="11">
    <location>
        <position position="137"/>
    </location>
    <ligand>
        <name>ATP</name>
        <dbReference type="ChEBI" id="CHEBI:30616"/>
    </ligand>
</feature>
<accession>A0A840U505</accession>
<keyword evidence="6 11" id="KW-0547">Nucleotide-binding</keyword>
<dbReference type="Proteomes" id="UP000591735">
    <property type="component" value="Unassembled WGS sequence"/>
</dbReference>
<feature type="binding site" evidence="11">
    <location>
        <position position="11"/>
    </location>
    <ligand>
        <name>CTP</name>
        <dbReference type="ChEBI" id="CHEBI:37563"/>
    </ligand>
</feature>
<feature type="domain" description="tRNA nucleotidyltransferase/poly(A) polymerase RNA and SrmB- binding" evidence="13">
    <location>
        <begin position="149"/>
        <end position="211"/>
    </location>
</feature>
<dbReference type="PANTHER" id="PTHR47545:SF1">
    <property type="entry name" value="MULTIFUNCTIONAL CCA PROTEIN"/>
    <property type="match status" value="1"/>
</dbReference>
<feature type="binding site" evidence="11">
    <location>
        <position position="137"/>
    </location>
    <ligand>
        <name>CTP</name>
        <dbReference type="ChEBI" id="CHEBI:37563"/>
    </ligand>
</feature>
<dbReference type="InterPro" id="IPR032828">
    <property type="entry name" value="PolyA_RNA-bd"/>
</dbReference>
<comment type="cofactor">
    <cofactor evidence="1 11">
        <name>Mg(2+)</name>
        <dbReference type="ChEBI" id="CHEBI:18420"/>
    </cofactor>
</comment>
<dbReference type="Pfam" id="PF01743">
    <property type="entry name" value="PolyA_pol"/>
    <property type="match status" value="1"/>
</dbReference>
<evidence type="ECO:0000256" key="6">
    <source>
        <dbReference type="ARBA" id="ARBA00022741"/>
    </source>
</evidence>
<keyword evidence="10 11" id="KW-0694">RNA-binding</keyword>
<evidence type="ECO:0000256" key="5">
    <source>
        <dbReference type="ARBA" id="ARBA00022723"/>
    </source>
</evidence>
<dbReference type="SUPFAM" id="SSF81891">
    <property type="entry name" value="Poly A polymerase C-terminal region-like"/>
    <property type="match status" value="1"/>
</dbReference>
<dbReference type="SUPFAM" id="SSF81301">
    <property type="entry name" value="Nucleotidyltransferase"/>
    <property type="match status" value="1"/>
</dbReference>
<feature type="domain" description="Poly A polymerase head" evidence="12">
    <location>
        <begin position="3"/>
        <end position="122"/>
    </location>
</feature>
<name>A0A840U505_9GAMM</name>
<dbReference type="InterPro" id="IPR043519">
    <property type="entry name" value="NT_sf"/>
</dbReference>
<feature type="binding site" evidence="11">
    <location>
        <position position="140"/>
    </location>
    <ligand>
        <name>ATP</name>
        <dbReference type="ChEBI" id="CHEBI:30616"/>
    </ligand>
</feature>
<keyword evidence="3 11" id="KW-0819">tRNA processing</keyword>
<keyword evidence="8 11" id="KW-0067">ATP-binding</keyword>
<evidence type="ECO:0000256" key="8">
    <source>
        <dbReference type="ARBA" id="ARBA00022840"/>
    </source>
</evidence>
<dbReference type="EC" id="2.7.7.72" evidence="11"/>
<keyword evidence="7 11" id="KW-0692">RNA repair</keyword>
<evidence type="ECO:0000259" key="12">
    <source>
        <dbReference type="Pfam" id="PF01743"/>
    </source>
</evidence>
<dbReference type="EMBL" id="JACHFE010000001">
    <property type="protein sequence ID" value="MBB5319992.1"/>
    <property type="molecule type" value="Genomic_DNA"/>
</dbReference>
<feature type="binding site" evidence="11">
    <location>
        <position position="11"/>
    </location>
    <ligand>
        <name>ATP</name>
        <dbReference type="ChEBI" id="CHEBI:30616"/>
    </ligand>
</feature>
<comment type="function">
    <text evidence="11">Catalyzes the addition and repair of the essential 3'-terminal CCA sequence in tRNAs without using a nucleic acid template. Adds these three nucleotides in the order of C, C, and A to the tRNA nucleotide-73, using CTP and ATP as substrates and producing inorganic pyrophosphate. tRNA 3'-terminal CCA addition is required both for tRNA processing and repair. Also involved in tRNA surveillance by mediating tandem CCA addition to generate a CCACCA at the 3' terminus of unstable tRNAs. While stable tRNAs receive only 3'-terminal CCA, unstable tRNAs are marked with CCACCA and rapidly degraded.</text>
</comment>
<dbReference type="CDD" id="cd05398">
    <property type="entry name" value="NT_ClassII-CCAase"/>
    <property type="match status" value="1"/>
</dbReference>
<feature type="binding site" evidence="11">
    <location>
        <position position="140"/>
    </location>
    <ligand>
        <name>CTP</name>
        <dbReference type="ChEBI" id="CHEBI:37563"/>
    </ligand>
</feature>
<keyword evidence="2 11" id="KW-0808">Transferase</keyword>
<dbReference type="HAMAP" id="MF_01262">
    <property type="entry name" value="CCA_bact_type2"/>
    <property type="match status" value="1"/>
</dbReference>
<dbReference type="InterPro" id="IPR050124">
    <property type="entry name" value="tRNA_CCA-adding_enzyme"/>
</dbReference>
<dbReference type="AlphaFoldDB" id="A0A840U505"/>
<dbReference type="RefSeq" id="WP_183699344.1">
    <property type="nucleotide sequence ID" value="NZ_JACHFE010000001.1"/>
</dbReference>
<keyword evidence="15" id="KW-1185">Reference proteome</keyword>
<proteinExistence type="inferred from homology"/>
<dbReference type="PIRSF" id="PIRSF000813">
    <property type="entry name" value="CCA_bact"/>
    <property type="match status" value="1"/>
</dbReference>
<evidence type="ECO:0000256" key="3">
    <source>
        <dbReference type="ARBA" id="ARBA00022694"/>
    </source>
</evidence>
<evidence type="ECO:0000256" key="11">
    <source>
        <dbReference type="HAMAP-Rule" id="MF_01262"/>
    </source>
</evidence>
<feature type="binding site" evidence="11">
    <location>
        <position position="21"/>
    </location>
    <ligand>
        <name>Mg(2+)</name>
        <dbReference type="ChEBI" id="CHEBI:18420"/>
    </ligand>
</feature>
<gene>
    <name evidence="11" type="primary">cca</name>
    <name evidence="14" type="ORF">HNR38_000460</name>
</gene>
<evidence type="ECO:0000256" key="10">
    <source>
        <dbReference type="ARBA" id="ARBA00022884"/>
    </source>
</evidence>
<keyword evidence="9 11" id="KW-0460">Magnesium</keyword>
<organism evidence="14 15">
    <name type="scientific">Marinobacter oulmenensis</name>
    <dbReference type="NCBI Taxonomy" id="643747"/>
    <lineage>
        <taxon>Bacteria</taxon>
        <taxon>Pseudomonadati</taxon>
        <taxon>Pseudomonadota</taxon>
        <taxon>Gammaproteobacteria</taxon>
        <taxon>Pseudomonadales</taxon>
        <taxon>Marinobacteraceae</taxon>
        <taxon>Marinobacter</taxon>
    </lineage>
</organism>
<feature type="binding site" evidence="11">
    <location>
        <position position="8"/>
    </location>
    <ligand>
        <name>CTP</name>
        <dbReference type="ChEBI" id="CHEBI:37563"/>
    </ligand>
</feature>
<protein>
    <recommendedName>
        <fullName evidence="11">CCA-adding enzyme</fullName>
        <ecNumber evidence="11">2.7.7.72</ecNumber>
    </recommendedName>
    <alternativeName>
        <fullName evidence="11">CCA tRNA nucleotidyltransferase</fullName>
    </alternativeName>
    <alternativeName>
        <fullName evidence="11">tRNA CCA-pyrophosphorylase</fullName>
    </alternativeName>
    <alternativeName>
        <fullName evidence="11">tRNA adenylyl-/cytidylyl- transferase</fullName>
    </alternativeName>
    <alternativeName>
        <fullName evidence="11">tRNA nucleotidyltransferase</fullName>
    </alternativeName>
    <alternativeName>
        <fullName evidence="11">tRNA-NT</fullName>
    </alternativeName>
</protein>
<comment type="similarity">
    <text evidence="11">Belongs to the tRNA nucleotidyltransferase/poly(A) polymerase family. Bacterial CCA-adding enzyme type 2 subfamily.</text>
</comment>
<dbReference type="InterPro" id="IPR002646">
    <property type="entry name" value="PolA_pol_head_dom"/>
</dbReference>
<dbReference type="GO" id="GO:0016787">
    <property type="term" value="F:hydrolase activity"/>
    <property type="evidence" value="ECO:0007669"/>
    <property type="project" value="UniProtKB-KW"/>
</dbReference>
<feature type="binding site" evidence="11">
    <location>
        <position position="23"/>
    </location>
    <ligand>
        <name>Mg(2+)</name>
        <dbReference type="ChEBI" id="CHEBI:18420"/>
    </ligand>
</feature>
<evidence type="ECO:0000313" key="14">
    <source>
        <dbReference type="EMBL" id="MBB5319992.1"/>
    </source>
</evidence>
<reference evidence="14 15" key="1">
    <citation type="submission" date="2020-08" db="EMBL/GenBank/DDBJ databases">
        <title>Genomic Encyclopedia of Type Strains, Phase IV (KMG-IV): sequencing the most valuable type-strain genomes for metagenomic binning, comparative biology and taxonomic classification.</title>
        <authorList>
            <person name="Goeker M."/>
        </authorList>
    </citation>
    <scope>NUCLEOTIDE SEQUENCE [LARGE SCALE GENOMIC DNA]</scope>
    <source>
        <strain evidence="14 15">DSM 22359</strain>
    </source>
</reference>
<dbReference type="GO" id="GO:0000287">
    <property type="term" value="F:magnesium ion binding"/>
    <property type="evidence" value="ECO:0007669"/>
    <property type="project" value="UniProtKB-UniRule"/>
</dbReference>
<comment type="catalytic activity">
    <reaction evidence="11">
        <text>a tRNA with a 3' CCA end + 2 CTP + ATP = a tRNA with a 3' CCACCA end + 3 diphosphate</text>
        <dbReference type="Rhea" id="RHEA:76235"/>
        <dbReference type="Rhea" id="RHEA-COMP:10468"/>
        <dbReference type="Rhea" id="RHEA-COMP:18655"/>
        <dbReference type="ChEBI" id="CHEBI:30616"/>
        <dbReference type="ChEBI" id="CHEBI:33019"/>
        <dbReference type="ChEBI" id="CHEBI:37563"/>
        <dbReference type="ChEBI" id="CHEBI:83071"/>
        <dbReference type="ChEBI" id="CHEBI:195187"/>
    </reaction>
</comment>
<dbReference type="Gene3D" id="3.30.460.10">
    <property type="entry name" value="Beta Polymerase, domain 2"/>
    <property type="match status" value="1"/>
</dbReference>
<comment type="miscellaneous">
    <text evidence="11">A single active site specifically recognizes both ATP and CTP and is responsible for their addition.</text>
</comment>
<evidence type="ECO:0000256" key="4">
    <source>
        <dbReference type="ARBA" id="ARBA00022695"/>
    </source>
</evidence>
<evidence type="ECO:0000313" key="15">
    <source>
        <dbReference type="Proteomes" id="UP000591735"/>
    </source>
</evidence>
<dbReference type="GO" id="GO:0042245">
    <property type="term" value="P:RNA repair"/>
    <property type="evidence" value="ECO:0007669"/>
    <property type="project" value="UniProtKB-KW"/>
</dbReference>
<comment type="catalytic activity">
    <reaction evidence="11">
        <text>a tRNA precursor + 2 CTP + ATP = a tRNA with a 3' CCA end + 3 diphosphate</text>
        <dbReference type="Rhea" id="RHEA:14433"/>
        <dbReference type="Rhea" id="RHEA-COMP:10465"/>
        <dbReference type="Rhea" id="RHEA-COMP:10468"/>
        <dbReference type="ChEBI" id="CHEBI:30616"/>
        <dbReference type="ChEBI" id="CHEBI:33019"/>
        <dbReference type="ChEBI" id="CHEBI:37563"/>
        <dbReference type="ChEBI" id="CHEBI:74896"/>
        <dbReference type="ChEBI" id="CHEBI:83071"/>
        <dbReference type="EC" id="2.7.7.72"/>
    </reaction>
</comment>
<keyword evidence="4 11" id="KW-0548">Nucleotidyltransferase</keyword>
<sequence>MQCYLVGGAVRDRLLGLEVKDRDWVVVGATPEDMLERGFKQVGADFPVFLHPQSREEYALARTERKQGQGYHGFTVYSAPDVTLEQDLLRRDLTINAMAETEDGELVDPFNGHDDLHSRILRHVSPAFAEDPLRILRTARFAARFEPLGFRVGEETLALMRDMVQQGELDHLVPERVWQEVQRALNEQAPWVFWEVLEQVGALPSLVPELAGPETLPSAIRALHCIHNRDGATAQRFAAMLFPLEEDQVVKRANAMKAPNECRDLAGLVCRFSHRLHQPDTGDMAAADWLALLEHADVWRRPERFDALLETLGCTLDEDRSPLLKRLQTMADRTRDISPRELMAQGFKGRELGQAIHRERLARINAQLES</sequence>
<dbReference type="GO" id="GO:0001680">
    <property type="term" value="P:tRNA 3'-terminal CCA addition"/>
    <property type="evidence" value="ECO:0007669"/>
    <property type="project" value="UniProtKB-UniRule"/>
</dbReference>
<comment type="caution">
    <text evidence="14">The sequence shown here is derived from an EMBL/GenBank/DDBJ whole genome shotgun (WGS) entry which is preliminary data.</text>
</comment>
<dbReference type="GO" id="GO:0004810">
    <property type="term" value="F:CCA tRNA nucleotidyltransferase activity"/>
    <property type="evidence" value="ECO:0007669"/>
    <property type="project" value="UniProtKB-UniRule"/>
</dbReference>
<evidence type="ECO:0000256" key="9">
    <source>
        <dbReference type="ARBA" id="ARBA00022842"/>
    </source>
</evidence>
<keyword evidence="14" id="KW-0378">Hydrolase</keyword>
<feature type="binding site" evidence="11">
    <location>
        <position position="91"/>
    </location>
    <ligand>
        <name>ATP</name>
        <dbReference type="ChEBI" id="CHEBI:30616"/>
    </ligand>
</feature>
<dbReference type="InterPro" id="IPR012006">
    <property type="entry name" value="CCA_bact"/>
</dbReference>
<dbReference type="GO" id="GO:0000049">
    <property type="term" value="F:tRNA binding"/>
    <property type="evidence" value="ECO:0007669"/>
    <property type="project" value="UniProtKB-UniRule"/>
</dbReference>
<keyword evidence="5 11" id="KW-0479">Metal-binding</keyword>
<dbReference type="Pfam" id="PF12627">
    <property type="entry name" value="PolyA_pol_RNAbd"/>
    <property type="match status" value="1"/>
</dbReference>
<dbReference type="Gene3D" id="1.10.3090.10">
    <property type="entry name" value="cca-adding enzyme, domain 2"/>
    <property type="match status" value="1"/>
</dbReference>
<dbReference type="PANTHER" id="PTHR47545">
    <property type="entry name" value="MULTIFUNCTIONAL CCA PROTEIN"/>
    <property type="match status" value="1"/>
</dbReference>